<dbReference type="Gene3D" id="3.80.10.10">
    <property type="entry name" value="Ribonuclease Inhibitor"/>
    <property type="match status" value="2"/>
</dbReference>
<keyword evidence="11" id="KW-1185">Reference proteome</keyword>
<dbReference type="InterPro" id="IPR042197">
    <property type="entry name" value="Apaf_helical"/>
</dbReference>
<dbReference type="Proteomes" id="UP001210211">
    <property type="component" value="Unassembled WGS sequence"/>
</dbReference>
<evidence type="ECO:0000256" key="1">
    <source>
        <dbReference type="ARBA" id="ARBA00008894"/>
    </source>
</evidence>
<evidence type="ECO:0000256" key="2">
    <source>
        <dbReference type="ARBA" id="ARBA00022614"/>
    </source>
</evidence>
<evidence type="ECO:0000259" key="9">
    <source>
        <dbReference type="Pfam" id="PF23598"/>
    </source>
</evidence>
<dbReference type="FunFam" id="3.40.50.300:FF:001091">
    <property type="entry name" value="Probable disease resistance protein At1g61300"/>
    <property type="match status" value="1"/>
</dbReference>
<dbReference type="InterPro" id="IPR036388">
    <property type="entry name" value="WH-like_DNA-bd_sf"/>
</dbReference>
<dbReference type="GO" id="GO:0002758">
    <property type="term" value="P:innate immune response-activating signaling pathway"/>
    <property type="evidence" value="ECO:0007669"/>
    <property type="project" value="UniProtKB-ARBA"/>
</dbReference>
<dbReference type="InterPro" id="IPR038005">
    <property type="entry name" value="RX-like_CC"/>
</dbReference>
<dbReference type="InterPro" id="IPR041118">
    <property type="entry name" value="Rx_N"/>
</dbReference>
<feature type="domain" description="NB-ARC" evidence="6">
    <location>
        <begin position="163"/>
        <end position="331"/>
    </location>
</feature>
<keyword evidence="2" id="KW-0433">Leucine-rich repeat</keyword>
<feature type="domain" description="Disease resistance R13L4/SHOC-2-like LRR" evidence="9">
    <location>
        <begin position="658"/>
        <end position="951"/>
    </location>
</feature>
<evidence type="ECO:0000313" key="11">
    <source>
        <dbReference type="Proteomes" id="UP001210211"/>
    </source>
</evidence>
<feature type="domain" description="Disease resistance N-terminal" evidence="7">
    <location>
        <begin position="5"/>
        <end position="86"/>
    </location>
</feature>
<dbReference type="PANTHER" id="PTHR23155:SF1205">
    <property type="entry name" value="DISEASE RESISTANCE PROTEIN RPM1"/>
    <property type="match status" value="1"/>
</dbReference>
<dbReference type="PANTHER" id="PTHR23155">
    <property type="entry name" value="DISEASE RESISTANCE PROTEIN RP"/>
    <property type="match status" value="1"/>
</dbReference>
<dbReference type="Pfam" id="PF23598">
    <property type="entry name" value="LRR_14"/>
    <property type="match status" value="1"/>
</dbReference>
<evidence type="ECO:0000256" key="5">
    <source>
        <dbReference type="ARBA" id="ARBA00022821"/>
    </source>
</evidence>
<dbReference type="AlphaFoldDB" id="A0AAD6EKE6"/>
<dbReference type="EMBL" id="JAMRDG010000002">
    <property type="protein sequence ID" value="KAJ3687660.1"/>
    <property type="molecule type" value="Genomic_DNA"/>
</dbReference>
<gene>
    <name evidence="10" type="ORF">LUZ61_016824</name>
</gene>
<dbReference type="PRINTS" id="PR00364">
    <property type="entry name" value="DISEASERSIST"/>
</dbReference>
<evidence type="ECO:0000256" key="3">
    <source>
        <dbReference type="ARBA" id="ARBA00022737"/>
    </source>
</evidence>
<evidence type="ECO:0000259" key="7">
    <source>
        <dbReference type="Pfam" id="PF18052"/>
    </source>
</evidence>
<dbReference type="Gene3D" id="3.40.50.300">
    <property type="entry name" value="P-loop containing nucleotide triphosphate hydrolases"/>
    <property type="match status" value="1"/>
</dbReference>
<keyword evidence="3" id="KW-0677">Repeat</keyword>
<dbReference type="InterPro" id="IPR058922">
    <property type="entry name" value="WHD_DRP"/>
</dbReference>
<comment type="similarity">
    <text evidence="1">Belongs to the disease resistance NB-LRR family.</text>
</comment>
<dbReference type="Gene3D" id="1.10.8.430">
    <property type="entry name" value="Helical domain of apoptotic protease-activating factors"/>
    <property type="match status" value="1"/>
</dbReference>
<comment type="caution">
    <text evidence="10">The sequence shown here is derived from an EMBL/GenBank/DDBJ whole genome shotgun (WGS) entry which is preliminary data.</text>
</comment>
<evidence type="ECO:0000259" key="6">
    <source>
        <dbReference type="Pfam" id="PF00931"/>
    </source>
</evidence>
<dbReference type="Pfam" id="PF18052">
    <property type="entry name" value="Rx_N"/>
    <property type="match status" value="1"/>
</dbReference>
<dbReference type="InterPro" id="IPR002182">
    <property type="entry name" value="NB-ARC"/>
</dbReference>
<sequence>MAEPIVNNVLEKLDHMIVNDAQVLGVVQKQVKWVHTELTRLQCCQLDADYKRRQGDSRAEHWLKRLREVAYHIEDATDTFYKELGVSCQKDSGFLRKRKKLCHMPMAEPVPMLHKLATELADIQNVLEGISKTKGHYAPDKGSGEARSRVSVDLDVVETVGLDAHIDRVRTLLLDKEVPERAVLSIVGMGGIGKTTLARMIYKSVKADFKSHFDYHIMISVTQKYDLTDLLWKMLRQFNYFPKNHDLDYLGKELFSLLNSRRYLIVLDDVWSCNLWGELQNVLPNDNNGSRVLMTSRRIDVAKSADWRMCPYELCLLSEDESLHLLLKNALPLQKPHEVYPSDLLNVAKQLSLVCLGVPMFLVVLGKILSTKDPTYIAWERVLGTIHGKEWVEMWDQLERALPDDTLPDNMDETQVLMTVERIATAKSADPSISPNELHFLGEDQSRELLLKKAVPYQKCPSDLLELAHEISKKCKGLRLALIVVGCILRTKDKTKNAWESVLKQMDWYRNLDDDPEFRFGMHIVMMSYEDMPYYLKACFLYLASFPDNNEIPAKRLIRMWVAEGFIPKQERKTMEETAEDCLEQLLKRSMVRVTSRSPNGSIKYCEVHDILFDFVIRQAEKENFLAGAAGCENINSSRRASIQLCKPQHTEYVGLNIRSLLLFGRRDDLPNCSKYRLLRVLEIEGVKMSHVVELRGLEQLIYLKYLGFRNCKRLSISKCPFGRLRNLETLDLRGILMPYGASTNLWTIGPLRHVLYEPFERYNLELPTWVDLRNLQTVKWVSDITDTETNTNKFPILNNMRKLGLKNCKNWDLVSCRLGAMPSLIFLGIEGENIPEKIVYPTSLPNYMNLQTLCLVGKWSEGIILEASLFPSHLVKLKLVDSELEQDPMPELGKLNSLIKLVLSGGVYTGEQLFCPEGFPVLQTLELSVDSLEKLTVMNGVMPKLKYLRRPLSMKLELPPDLKPSVGYA</sequence>
<dbReference type="GO" id="GO:0009626">
    <property type="term" value="P:plant-type hypersensitive response"/>
    <property type="evidence" value="ECO:0007669"/>
    <property type="project" value="UniProtKB-ARBA"/>
</dbReference>
<protein>
    <submittedName>
        <fullName evidence="10">Uncharacterized protein</fullName>
    </submittedName>
</protein>
<dbReference type="Gene3D" id="1.10.10.10">
    <property type="entry name" value="Winged helix-like DNA-binding domain superfamily/Winged helix DNA-binding domain"/>
    <property type="match status" value="1"/>
</dbReference>
<dbReference type="GO" id="GO:0042742">
    <property type="term" value="P:defense response to bacterium"/>
    <property type="evidence" value="ECO:0007669"/>
    <property type="project" value="UniProtKB-ARBA"/>
</dbReference>
<dbReference type="Gene3D" id="1.20.5.4130">
    <property type="match status" value="1"/>
</dbReference>
<evidence type="ECO:0000313" key="10">
    <source>
        <dbReference type="EMBL" id="KAJ3687660.1"/>
    </source>
</evidence>
<dbReference type="CDD" id="cd14798">
    <property type="entry name" value="RX-CC_like"/>
    <property type="match status" value="1"/>
</dbReference>
<dbReference type="InterPro" id="IPR032675">
    <property type="entry name" value="LRR_dom_sf"/>
</dbReference>
<dbReference type="InterPro" id="IPR044974">
    <property type="entry name" value="Disease_R_plants"/>
</dbReference>
<reference evidence="10 11" key="1">
    <citation type="journal article" date="2022" name="Cell">
        <title>Repeat-based holocentromeres influence genome architecture and karyotype evolution.</title>
        <authorList>
            <person name="Hofstatter P.G."/>
            <person name="Thangavel G."/>
            <person name="Lux T."/>
            <person name="Neumann P."/>
            <person name="Vondrak T."/>
            <person name="Novak P."/>
            <person name="Zhang M."/>
            <person name="Costa L."/>
            <person name="Castellani M."/>
            <person name="Scott A."/>
            <person name="Toegelov H."/>
            <person name="Fuchs J."/>
            <person name="Mata-Sucre Y."/>
            <person name="Dias Y."/>
            <person name="Vanzela A.L.L."/>
            <person name="Huettel B."/>
            <person name="Almeida C.C.S."/>
            <person name="Simkova H."/>
            <person name="Souza G."/>
            <person name="Pedrosa-Harand A."/>
            <person name="Macas J."/>
            <person name="Mayer K.F.X."/>
            <person name="Houben A."/>
            <person name="Marques A."/>
        </authorList>
    </citation>
    <scope>NUCLEOTIDE SEQUENCE [LARGE SCALE GENOMIC DNA]</scope>
    <source>
        <strain evidence="10">RhyTen1mFocal</strain>
    </source>
</reference>
<keyword evidence="5" id="KW-0611">Plant defense</keyword>
<dbReference type="Pfam" id="PF00931">
    <property type="entry name" value="NB-ARC"/>
    <property type="match status" value="1"/>
</dbReference>
<dbReference type="SUPFAM" id="SSF52540">
    <property type="entry name" value="P-loop containing nucleoside triphosphate hydrolases"/>
    <property type="match status" value="2"/>
</dbReference>
<proteinExistence type="inferred from homology"/>
<dbReference type="FunFam" id="1.10.10.10:FF:000322">
    <property type="entry name" value="Probable disease resistance protein At1g63360"/>
    <property type="match status" value="1"/>
</dbReference>
<organism evidence="10 11">
    <name type="scientific">Rhynchospora tenuis</name>
    <dbReference type="NCBI Taxonomy" id="198213"/>
    <lineage>
        <taxon>Eukaryota</taxon>
        <taxon>Viridiplantae</taxon>
        <taxon>Streptophyta</taxon>
        <taxon>Embryophyta</taxon>
        <taxon>Tracheophyta</taxon>
        <taxon>Spermatophyta</taxon>
        <taxon>Magnoliopsida</taxon>
        <taxon>Liliopsida</taxon>
        <taxon>Poales</taxon>
        <taxon>Cyperaceae</taxon>
        <taxon>Cyperoideae</taxon>
        <taxon>Rhynchosporeae</taxon>
        <taxon>Rhynchospora</taxon>
    </lineage>
</organism>
<accession>A0AAD6EKE6</accession>
<dbReference type="InterPro" id="IPR055414">
    <property type="entry name" value="LRR_R13L4/SHOC2-like"/>
</dbReference>
<evidence type="ECO:0000259" key="8">
    <source>
        <dbReference type="Pfam" id="PF23559"/>
    </source>
</evidence>
<dbReference type="InterPro" id="IPR027417">
    <property type="entry name" value="P-loop_NTPase"/>
</dbReference>
<feature type="domain" description="Disease resistance protein winged helix" evidence="8">
    <location>
        <begin position="546"/>
        <end position="616"/>
    </location>
</feature>
<name>A0AAD6EKE6_9POAL</name>
<dbReference type="Pfam" id="PF23559">
    <property type="entry name" value="WHD_DRP"/>
    <property type="match status" value="1"/>
</dbReference>
<evidence type="ECO:0000256" key="4">
    <source>
        <dbReference type="ARBA" id="ARBA00022741"/>
    </source>
</evidence>
<dbReference type="GO" id="GO:0043531">
    <property type="term" value="F:ADP binding"/>
    <property type="evidence" value="ECO:0007669"/>
    <property type="project" value="InterPro"/>
</dbReference>
<dbReference type="SUPFAM" id="SSF52058">
    <property type="entry name" value="L domain-like"/>
    <property type="match status" value="1"/>
</dbReference>
<keyword evidence="4" id="KW-0547">Nucleotide-binding</keyword>